<gene>
    <name evidence="5" type="ORF">GCM10023353_31760</name>
</gene>
<dbReference type="InterPro" id="IPR043504">
    <property type="entry name" value="Peptidase_S1_PA_chymotrypsin"/>
</dbReference>
<dbReference type="SUPFAM" id="SSF50494">
    <property type="entry name" value="Trypsin-like serine proteases"/>
    <property type="match status" value="1"/>
</dbReference>
<dbReference type="InterPro" id="IPR051201">
    <property type="entry name" value="Chloro_Bact_Ser_Proteases"/>
</dbReference>
<evidence type="ECO:0000256" key="2">
    <source>
        <dbReference type="ARBA" id="ARBA00022670"/>
    </source>
</evidence>
<evidence type="ECO:0000313" key="5">
    <source>
        <dbReference type="EMBL" id="GAA4821212.1"/>
    </source>
</evidence>
<evidence type="ECO:0000256" key="1">
    <source>
        <dbReference type="ARBA" id="ARBA00010541"/>
    </source>
</evidence>
<dbReference type="InterPro" id="IPR036034">
    <property type="entry name" value="PDZ_sf"/>
</dbReference>
<dbReference type="SUPFAM" id="SSF50156">
    <property type="entry name" value="PDZ domain-like"/>
    <property type="match status" value="1"/>
</dbReference>
<dbReference type="Proteomes" id="UP001500839">
    <property type="component" value="Unassembled WGS sequence"/>
</dbReference>
<keyword evidence="6" id="KW-1185">Reference proteome</keyword>
<keyword evidence="3" id="KW-0378">Hydrolase</keyword>
<evidence type="ECO:0000313" key="6">
    <source>
        <dbReference type="Proteomes" id="UP001500839"/>
    </source>
</evidence>
<keyword evidence="2" id="KW-0645">Protease</keyword>
<evidence type="ECO:0000259" key="4">
    <source>
        <dbReference type="PROSITE" id="PS50106"/>
    </source>
</evidence>
<dbReference type="Gene3D" id="2.40.10.10">
    <property type="entry name" value="Trypsin-like serine proteases"/>
    <property type="match status" value="2"/>
</dbReference>
<dbReference type="PANTHER" id="PTHR43343">
    <property type="entry name" value="PEPTIDASE S12"/>
    <property type="match status" value="1"/>
</dbReference>
<dbReference type="Gene3D" id="2.30.42.10">
    <property type="match status" value="1"/>
</dbReference>
<dbReference type="Pfam" id="PF13180">
    <property type="entry name" value="PDZ_2"/>
    <property type="match status" value="1"/>
</dbReference>
<proteinExistence type="inferred from homology"/>
<sequence length="396" mass="38612">MVAAAIITAVVVGGAVGFGLEQWDTVRQSAQSPTATAPASPTTTVLGDAGSPLGASIALGGPAPALPPAPTVDQVAAAVIPTTVTVWTDIPDAVAGLRTRGAGTGIILTADGVVLTNNHVVSGSRSISVTVPSTGADFDAEVLGYDRTRDVAILQLTGSDGAAASGLPAAALGDAGALHLGQPVIALGNAGGTGSLITSPGTVTAFDQSIRATDSNGTTESLDGVIQIAADINPGDSGGPLVDMSGRVVGINTAKSESAQAEAAGGRGYAVPIGDALGVARVVLGAVAAGPGGTAQHGTVHVGPTAQLGVRVRSRTADPPRGAVVVEIVPGSAASSTPLRAGDVITALDGERVAVADDLTSAIDRHRPGEEVVLEWVDAAGAVRQAPVTLDEGLPG</sequence>
<name>A0ABP9CZ19_9ACTN</name>
<dbReference type="PRINTS" id="PR00834">
    <property type="entry name" value="PROTEASES2C"/>
</dbReference>
<comment type="caution">
    <text evidence="5">The sequence shown here is derived from an EMBL/GenBank/DDBJ whole genome shotgun (WGS) entry which is preliminary data.</text>
</comment>
<dbReference type="PANTHER" id="PTHR43343:SF3">
    <property type="entry name" value="PROTEASE DO-LIKE 8, CHLOROPLASTIC"/>
    <property type="match status" value="1"/>
</dbReference>
<dbReference type="InterPro" id="IPR001478">
    <property type="entry name" value="PDZ"/>
</dbReference>
<protein>
    <recommendedName>
        <fullName evidence="4">PDZ domain-containing protein</fullName>
    </recommendedName>
</protein>
<dbReference type="InterPro" id="IPR009003">
    <property type="entry name" value="Peptidase_S1_PA"/>
</dbReference>
<dbReference type="EMBL" id="BAABKQ010000001">
    <property type="protein sequence ID" value="GAA4821212.1"/>
    <property type="molecule type" value="Genomic_DNA"/>
</dbReference>
<comment type="similarity">
    <text evidence="1">Belongs to the peptidase S1C family.</text>
</comment>
<dbReference type="PROSITE" id="PS50106">
    <property type="entry name" value="PDZ"/>
    <property type="match status" value="1"/>
</dbReference>
<dbReference type="SMART" id="SM00228">
    <property type="entry name" value="PDZ"/>
    <property type="match status" value="1"/>
</dbReference>
<feature type="domain" description="PDZ" evidence="4">
    <location>
        <begin position="303"/>
        <end position="353"/>
    </location>
</feature>
<organism evidence="5 6">
    <name type="scientific">Tomitella cavernea</name>
    <dbReference type="NCBI Taxonomy" id="1387982"/>
    <lineage>
        <taxon>Bacteria</taxon>
        <taxon>Bacillati</taxon>
        <taxon>Actinomycetota</taxon>
        <taxon>Actinomycetes</taxon>
        <taxon>Mycobacteriales</taxon>
        <taxon>Tomitella</taxon>
    </lineage>
</organism>
<reference evidence="6" key="1">
    <citation type="journal article" date="2019" name="Int. J. Syst. Evol. Microbiol.">
        <title>The Global Catalogue of Microorganisms (GCM) 10K type strain sequencing project: providing services to taxonomists for standard genome sequencing and annotation.</title>
        <authorList>
            <consortium name="The Broad Institute Genomics Platform"/>
            <consortium name="The Broad Institute Genome Sequencing Center for Infectious Disease"/>
            <person name="Wu L."/>
            <person name="Ma J."/>
        </authorList>
    </citation>
    <scope>NUCLEOTIDE SEQUENCE [LARGE SCALE GENOMIC DNA]</scope>
    <source>
        <strain evidence="6">JCM 18542</strain>
    </source>
</reference>
<dbReference type="Pfam" id="PF13365">
    <property type="entry name" value="Trypsin_2"/>
    <property type="match status" value="1"/>
</dbReference>
<dbReference type="InterPro" id="IPR001940">
    <property type="entry name" value="Peptidase_S1C"/>
</dbReference>
<accession>A0ABP9CZ19</accession>
<evidence type="ECO:0000256" key="3">
    <source>
        <dbReference type="ARBA" id="ARBA00022801"/>
    </source>
</evidence>